<protein>
    <submittedName>
        <fullName evidence="3">Activity-regulated cytoskeleton associated protein 1</fullName>
    </submittedName>
</protein>
<dbReference type="EMBL" id="JAHWGI010000466">
    <property type="protein sequence ID" value="KAK3915834.1"/>
    <property type="molecule type" value="Genomic_DNA"/>
</dbReference>
<dbReference type="Pfam" id="PF03732">
    <property type="entry name" value="Retrotrans_gag"/>
    <property type="match status" value="1"/>
</dbReference>
<feature type="compositionally biased region" description="Low complexity" evidence="1">
    <location>
        <begin position="221"/>
        <end position="242"/>
    </location>
</feature>
<feature type="region of interest" description="Disordered" evidence="1">
    <location>
        <begin position="164"/>
        <end position="258"/>
    </location>
</feature>
<keyword evidence="4" id="KW-1185">Reference proteome</keyword>
<feature type="compositionally biased region" description="Gly residues" evidence="1">
    <location>
        <begin position="423"/>
        <end position="433"/>
    </location>
</feature>
<dbReference type="Proteomes" id="UP001219518">
    <property type="component" value="Unassembled WGS sequence"/>
</dbReference>
<evidence type="ECO:0000259" key="2">
    <source>
        <dbReference type="Pfam" id="PF03732"/>
    </source>
</evidence>
<reference evidence="3" key="1">
    <citation type="submission" date="2021-07" db="EMBL/GenBank/DDBJ databases">
        <authorList>
            <person name="Catto M.A."/>
            <person name="Jacobson A."/>
            <person name="Kennedy G."/>
            <person name="Labadie P."/>
            <person name="Hunt B.G."/>
            <person name="Srinivasan R."/>
        </authorList>
    </citation>
    <scope>NUCLEOTIDE SEQUENCE</scope>
    <source>
        <strain evidence="3">PL_HMW_Pooled</strain>
        <tissue evidence="3">Head</tissue>
    </source>
</reference>
<evidence type="ECO:0000256" key="1">
    <source>
        <dbReference type="SAM" id="MobiDB-lite"/>
    </source>
</evidence>
<name>A0AAE1H726_9NEOP</name>
<sequence>MDVSRLRKDELLFELAYRGLNLYSEEKKVAELRPLLAERIEKEAAGEVFEPRWVGMFEDVEEAVILLQTKVELLNELVRPETGVFDPTNAARTRALASHCNKRLITVMERFGEMSPEMRTEVKKQALTLKTLVSEFRSMGEGRVYAASTVKTVSEVEGWEVPPRPVVVRQPGPEGGGLGGAVKKGREEKARSSHRSQAKSNSKSSRKSKKGKRKKKRRSVSESGSSACTSSSSSSSESSSSDSEPKSRRTRPSKKVPVDLHKWGVQPFSGDQSVSVCSFIADIEEKARWRGVNLNALVAAAYEFFIGDAKVWYRSVSEKIDSWKEFCMRLKEQYLPPDYYDNLMEEIRDRKQGPEESVGVYVANMCALFDRLGSGVDEEYRQDEGWKLAITVKNLAPYYTERLSLGMRQEGPGAFPTPIQGPVRGGGDNPSGC</sequence>
<evidence type="ECO:0000313" key="4">
    <source>
        <dbReference type="Proteomes" id="UP001219518"/>
    </source>
</evidence>
<gene>
    <name evidence="3" type="ORF">KUF71_005977</name>
</gene>
<dbReference type="InterPro" id="IPR005162">
    <property type="entry name" value="Retrotrans_gag_dom"/>
</dbReference>
<dbReference type="AlphaFoldDB" id="A0AAE1H726"/>
<proteinExistence type="predicted"/>
<feature type="domain" description="Retrotransposon gag" evidence="2">
    <location>
        <begin position="301"/>
        <end position="381"/>
    </location>
</feature>
<organism evidence="3 4">
    <name type="scientific">Frankliniella fusca</name>
    <dbReference type="NCBI Taxonomy" id="407009"/>
    <lineage>
        <taxon>Eukaryota</taxon>
        <taxon>Metazoa</taxon>
        <taxon>Ecdysozoa</taxon>
        <taxon>Arthropoda</taxon>
        <taxon>Hexapoda</taxon>
        <taxon>Insecta</taxon>
        <taxon>Pterygota</taxon>
        <taxon>Neoptera</taxon>
        <taxon>Paraneoptera</taxon>
        <taxon>Thysanoptera</taxon>
        <taxon>Terebrantia</taxon>
        <taxon>Thripoidea</taxon>
        <taxon>Thripidae</taxon>
        <taxon>Frankliniella</taxon>
    </lineage>
</organism>
<comment type="caution">
    <text evidence="3">The sequence shown here is derived from an EMBL/GenBank/DDBJ whole genome shotgun (WGS) entry which is preliminary data.</text>
</comment>
<accession>A0AAE1H726</accession>
<feature type="region of interest" description="Disordered" evidence="1">
    <location>
        <begin position="410"/>
        <end position="433"/>
    </location>
</feature>
<feature type="compositionally biased region" description="Gly residues" evidence="1">
    <location>
        <begin position="173"/>
        <end position="182"/>
    </location>
</feature>
<evidence type="ECO:0000313" key="3">
    <source>
        <dbReference type="EMBL" id="KAK3915834.1"/>
    </source>
</evidence>
<reference evidence="3" key="2">
    <citation type="journal article" date="2023" name="BMC Genomics">
        <title>Pest status, molecular evolution, and epigenetic factors derived from the genome assembly of Frankliniella fusca, a thysanopteran phytovirus vector.</title>
        <authorList>
            <person name="Catto M.A."/>
            <person name="Labadie P.E."/>
            <person name="Jacobson A.L."/>
            <person name="Kennedy G.G."/>
            <person name="Srinivasan R."/>
            <person name="Hunt B.G."/>
        </authorList>
    </citation>
    <scope>NUCLEOTIDE SEQUENCE</scope>
    <source>
        <strain evidence="3">PL_HMW_Pooled</strain>
    </source>
</reference>
<feature type="compositionally biased region" description="Basic residues" evidence="1">
    <location>
        <begin position="204"/>
        <end position="218"/>
    </location>
</feature>